<evidence type="ECO:0000313" key="3">
    <source>
        <dbReference type="Proteomes" id="UP000886886"/>
    </source>
</evidence>
<protein>
    <recommendedName>
        <fullName evidence="4">Pilus assembly protein</fullName>
    </recommendedName>
</protein>
<dbReference type="EMBL" id="DVFT01000028">
    <property type="protein sequence ID" value="HIQ95343.1"/>
    <property type="molecule type" value="Genomic_DNA"/>
</dbReference>
<sequence>MKRAGCGKGVGKERRFFRDVKVFLGRRVPFHRRERADQEPLAQWKKGSLTVETACILPLFLWTALFALYLTAAVSMETHLVMGLHDTGRNLAVLKYARDNGEDAGMVEGSLSAAYAKSSVLKKAAIRGNPLYASTNFSMMGSDFRSAEIIDIRLTAKIKMPIPLFHLKTWKLSERARMRAWTGSVYGEGAGTDGEGDEQGEMVYVTATGTVYHRDRNCTHIKLSIQEVGKDSVEKLRNRGGAKYYPCSCYKSHPSSSVYITRDGTRYHSSVSCSSLKRTVKKVALSDAGQLKPCSKCG</sequence>
<comment type="caution">
    <text evidence="2">The sequence shown here is derived from an EMBL/GenBank/DDBJ whole genome shotgun (WGS) entry which is preliminary data.</text>
</comment>
<keyword evidence="1" id="KW-0472">Membrane</keyword>
<keyword evidence="1" id="KW-1133">Transmembrane helix</keyword>
<gene>
    <name evidence="2" type="ORF">IAB26_02160</name>
</gene>
<reference evidence="2" key="2">
    <citation type="journal article" date="2021" name="PeerJ">
        <title>Extensive microbial diversity within the chicken gut microbiome revealed by metagenomics and culture.</title>
        <authorList>
            <person name="Gilroy R."/>
            <person name="Ravi A."/>
            <person name="Getino M."/>
            <person name="Pursley I."/>
            <person name="Horton D.L."/>
            <person name="Alikhan N.F."/>
            <person name="Baker D."/>
            <person name="Gharbi K."/>
            <person name="Hall N."/>
            <person name="Watson M."/>
            <person name="Adriaenssens E.M."/>
            <person name="Foster-Nyarko E."/>
            <person name="Jarju S."/>
            <person name="Secka A."/>
            <person name="Antonio M."/>
            <person name="Oren A."/>
            <person name="Chaudhuri R.R."/>
            <person name="La Ragione R."/>
            <person name="Hildebrand F."/>
            <person name="Pallen M.J."/>
        </authorList>
    </citation>
    <scope>NUCLEOTIDE SEQUENCE</scope>
    <source>
        <strain evidence="2">ChiSjej3B21-11622</strain>
    </source>
</reference>
<dbReference type="AlphaFoldDB" id="A0A9D1D089"/>
<evidence type="ECO:0008006" key="4">
    <source>
        <dbReference type="Google" id="ProtNLM"/>
    </source>
</evidence>
<proteinExistence type="predicted"/>
<evidence type="ECO:0000256" key="1">
    <source>
        <dbReference type="SAM" id="Phobius"/>
    </source>
</evidence>
<evidence type="ECO:0000313" key="2">
    <source>
        <dbReference type="EMBL" id="HIQ95343.1"/>
    </source>
</evidence>
<organism evidence="2 3">
    <name type="scientific">Candidatus Limivivens merdigallinarum</name>
    <dbReference type="NCBI Taxonomy" id="2840859"/>
    <lineage>
        <taxon>Bacteria</taxon>
        <taxon>Bacillati</taxon>
        <taxon>Bacillota</taxon>
        <taxon>Clostridia</taxon>
        <taxon>Lachnospirales</taxon>
        <taxon>Lachnospiraceae</taxon>
        <taxon>Lachnospiraceae incertae sedis</taxon>
        <taxon>Candidatus Limivivens</taxon>
    </lineage>
</organism>
<feature type="transmembrane region" description="Helical" evidence="1">
    <location>
        <begin position="49"/>
        <end position="70"/>
    </location>
</feature>
<accession>A0A9D1D089</accession>
<reference evidence="2" key="1">
    <citation type="submission" date="2020-10" db="EMBL/GenBank/DDBJ databases">
        <authorList>
            <person name="Gilroy R."/>
        </authorList>
    </citation>
    <scope>NUCLEOTIDE SEQUENCE</scope>
    <source>
        <strain evidence="2">ChiSjej3B21-11622</strain>
    </source>
</reference>
<name>A0A9D1D089_9FIRM</name>
<dbReference type="Proteomes" id="UP000886886">
    <property type="component" value="Unassembled WGS sequence"/>
</dbReference>
<keyword evidence="1" id="KW-0812">Transmembrane</keyword>